<feature type="binding site" evidence="3">
    <location>
        <position position="268"/>
    </location>
    <ligand>
        <name>Mg(2+)</name>
        <dbReference type="ChEBI" id="CHEBI:18420"/>
        <label>1</label>
    </ligand>
</feature>
<dbReference type="PANTHER" id="PTHR16222:SF24">
    <property type="entry name" value="ADP-RIBOSYLHYDROLASE ARH3"/>
    <property type="match status" value="1"/>
</dbReference>
<evidence type="ECO:0000256" key="3">
    <source>
        <dbReference type="PIRSR" id="PIRSR605502-1"/>
    </source>
</evidence>
<name>A0A921JPU4_9ACTN</name>
<feature type="binding site" evidence="3">
    <location>
        <position position="56"/>
    </location>
    <ligand>
        <name>Mg(2+)</name>
        <dbReference type="ChEBI" id="CHEBI:18420"/>
        <label>1</label>
    </ligand>
</feature>
<keyword evidence="3" id="KW-0460">Magnesium</keyword>
<accession>A0A921JPU4</accession>
<feature type="binding site" evidence="3">
    <location>
        <position position="55"/>
    </location>
    <ligand>
        <name>Mg(2+)</name>
        <dbReference type="ChEBI" id="CHEBI:18420"/>
        <label>1</label>
    </ligand>
</feature>
<protein>
    <submittedName>
        <fullName evidence="4">ADP-ribosylglycohydrolase family protein</fullName>
    </submittedName>
</protein>
<feature type="binding site" evidence="3">
    <location>
        <position position="266"/>
    </location>
    <ligand>
        <name>Mg(2+)</name>
        <dbReference type="ChEBI" id="CHEBI:18420"/>
        <label>1</label>
    </ligand>
</feature>
<comment type="caution">
    <text evidence="4">The sequence shown here is derived from an EMBL/GenBank/DDBJ whole genome shotgun (WGS) entry which is preliminary data.</text>
</comment>
<dbReference type="AlphaFoldDB" id="A0A921JPU4"/>
<reference evidence="4" key="1">
    <citation type="journal article" date="2021" name="PeerJ">
        <title>Extensive microbial diversity within the chicken gut microbiome revealed by metagenomics and culture.</title>
        <authorList>
            <person name="Gilroy R."/>
            <person name="Ravi A."/>
            <person name="Getino M."/>
            <person name="Pursley I."/>
            <person name="Horton D.L."/>
            <person name="Alikhan N.F."/>
            <person name="Baker D."/>
            <person name="Gharbi K."/>
            <person name="Hall N."/>
            <person name="Watson M."/>
            <person name="Adriaenssens E.M."/>
            <person name="Foster-Nyarko E."/>
            <person name="Jarju S."/>
            <person name="Secka A."/>
            <person name="Antonio M."/>
            <person name="Oren A."/>
            <person name="Chaudhuri R.R."/>
            <person name="La Ragione R."/>
            <person name="Hildebrand F."/>
            <person name="Pallen M.J."/>
        </authorList>
    </citation>
    <scope>NUCLEOTIDE SEQUENCE</scope>
    <source>
        <strain evidence="4">ChiGjej3B3-7470</strain>
    </source>
</reference>
<feature type="binding site" evidence="3">
    <location>
        <position position="269"/>
    </location>
    <ligand>
        <name>Mg(2+)</name>
        <dbReference type="ChEBI" id="CHEBI:18420"/>
        <label>1</label>
    </ligand>
</feature>
<feature type="binding site" evidence="3">
    <location>
        <position position="57"/>
    </location>
    <ligand>
        <name>Mg(2+)</name>
        <dbReference type="ChEBI" id="CHEBI:18420"/>
        <label>1</label>
    </ligand>
</feature>
<dbReference type="Pfam" id="PF03747">
    <property type="entry name" value="ADP_ribosyl_GH"/>
    <property type="match status" value="1"/>
</dbReference>
<dbReference type="GO" id="GO:0046872">
    <property type="term" value="F:metal ion binding"/>
    <property type="evidence" value="ECO:0007669"/>
    <property type="project" value="UniProtKB-KW"/>
</dbReference>
<dbReference type="InterPro" id="IPR050792">
    <property type="entry name" value="ADP-ribosylglycohydrolase"/>
</dbReference>
<comment type="similarity">
    <text evidence="1">Belongs to the ADP-ribosylglycohydrolase family.</text>
</comment>
<dbReference type="EMBL" id="DYZF01000002">
    <property type="protein sequence ID" value="HJE50377.1"/>
    <property type="molecule type" value="Genomic_DNA"/>
</dbReference>
<evidence type="ECO:0000256" key="2">
    <source>
        <dbReference type="ARBA" id="ARBA00022801"/>
    </source>
</evidence>
<dbReference type="InterPro" id="IPR036705">
    <property type="entry name" value="Ribosyl_crysJ1_sf"/>
</dbReference>
<evidence type="ECO:0000313" key="5">
    <source>
        <dbReference type="Proteomes" id="UP000712713"/>
    </source>
</evidence>
<evidence type="ECO:0000256" key="1">
    <source>
        <dbReference type="ARBA" id="ARBA00010702"/>
    </source>
</evidence>
<dbReference type="Gene3D" id="1.10.4080.10">
    <property type="entry name" value="ADP-ribosylation/Crystallin J1"/>
    <property type="match status" value="1"/>
</dbReference>
<keyword evidence="3" id="KW-0479">Metal-binding</keyword>
<reference evidence="4" key="2">
    <citation type="submission" date="2021-09" db="EMBL/GenBank/DDBJ databases">
        <authorList>
            <person name="Gilroy R."/>
        </authorList>
    </citation>
    <scope>NUCLEOTIDE SEQUENCE</scope>
    <source>
        <strain evidence="4">ChiGjej3B3-7470</strain>
    </source>
</reference>
<keyword evidence="2" id="KW-0378">Hydrolase</keyword>
<proteinExistence type="inferred from homology"/>
<evidence type="ECO:0000313" key="4">
    <source>
        <dbReference type="EMBL" id="HJE50377.1"/>
    </source>
</evidence>
<gene>
    <name evidence="4" type="ORF">K8V15_00055</name>
</gene>
<dbReference type="Proteomes" id="UP000712713">
    <property type="component" value="Unassembled WGS sequence"/>
</dbReference>
<dbReference type="InterPro" id="IPR005502">
    <property type="entry name" value="Ribosyl_crysJ1"/>
</dbReference>
<dbReference type="SUPFAM" id="SSF101478">
    <property type="entry name" value="ADP-ribosylglycohydrolase"/>
    <property type="match status" value="1"/>
</dbReference>
<dbReference type="PANTHER" id="PTHR16222">
    <property type="entry name" value="ADP-RIBOSYLGLYCOHYDROLASE"/>
    <property type="match status" value="1"/>
</dbReference>
<sequence>MELSTTHKDRAGGVLLGQAIGDALGVPYEFAPRIFRGDARMIGGGLGPYEPGEWSDDTQMALCVALTTARGLNLNTDEGLEMVAQRFIDWQQSGATDIGNQTRQVLTQARRTSGRRHDAMLRASEALSAAGKAGNGALMRTGVVGLVALHSPDETARAAARIASLTHAADDCTDSCVLWSEAVRVAVVDGRLDVRAGLALLPAERRERWAGLIDEAESLDPTTFHKNGWTVTAFQAAWSSIHATRHLDRADHIEVALQLAISIGHDTDTVAAIAGALLGARYGVSGMPWDLARRVHGWPGLLPRDLVRLALRTADQGAALDSTGAASALGATPLMR</sequence>
<dbReference type="GO" id="GO:0016787">
    <property type="term" value="F:hydrolase activity"/>
    <property type="evidence" value="ECO:0007669"/>
    <property type="project" value="UniProtKB-KW"/>
</dbReference>
<comment type="cofactor">
    <cofactor evidence="3">
        <name>Mg(2+)</name>
        <dbReference type="ChEBI" id="CHEBI:18420"/>
    </cofactor>
    <text evidence="3">Binds 2 magnesium ions per subunit.</text>
</comment>
<organism evidence="4 5">
    <name type="scientific">Tessaracoccus flavescens</name>
    <dbReference type="NCBI Taxonomy" id="399497"/>
    <lineage>
        <taxon>Bacteria</taxon>
        <taxon>Bacillati</taxon>
        <taxon>Actinomycetota</taxon>
        <taxon>Actinomycetes</taxon>
        <taxon>Propionibacteriales</taxon>
        <taxon>Propionibacteriaceae</taxon>
        <taxon>Tessaracoccus</taxon>
    </lineage>
</organism>